<name>A0A151K2P2_9HYME</name>
<dbReference type="Proteomes" id="UP000078542">
    <property type="component" value="Unassembled WGS sequence"/>
</dbReference>
<dbReference type="AlphaFoldDB" id="A0A151K2P2"/>
<sequence length="268" mass="29703">MEPIAKLFWKKLREIKAKPASGSGGGEKAKKVEWYLMGLMSFLIPHISHQRGRSSMGNQHLSTSCTLFKISSCVPQSFVSSKGCIIDSECESFVQNDSVDIVIDNNASSGCESFVQNVSTDIVIDSNISSRCESFVQNVSKDIIIDNNISSESSRSYDYVKSKPETNSVILKKKKVVPDLDAFAKKRQKNDSHVENLLAQSTSVLNNLATVVHKSISKCSPDEINEQKYKANLFAESIVAAFDKVPIMKQVDCLIAILNIIKTYHQDD</sequence>
<gene>
    <name evidence="1" type="ORF">ALC62_09670</name>
</gene>
<reference evidence="1 2" key="1">
    <citation type="submission" date="2016-03" db="EMBL/GenBank/DDBJ databases">
        <title>Cyphomyrmex costatus WGS genome.</title>
        <authorList>
            <person name="Nygaard S."/>
            <person name="Hu H."/>
            <person name="Boomsma J."/>
            <person name="Zhang G."/>
        </authorList>
    </citation>
    <scope>NUCLEOTIDE SEQUENCE [LARGE SCALE GENOMIC DNA]</scope>
    <source>
        <strain evidence="1">MS0001</strain>
        <tissue evidence="1">Whole body</tissue>
    </source>
</reference>
<proteinExistence type="predicted"/>
<organism evidence="1 2">
    <name type="scientific">Cyphomyrmex costatus</name>
    <dbReference type="NCBI Taxonomy" id="456900"/>
    <lineage>
        <taxon>Eukaryota</taxon>
        <taxon>Metazoa</taxon>
        <taxon>Ecdysozoa</taxon>
        <taxon>Arthropoda</taxon>
        <taxon>Hexapoda</taxon>
        <taxon>Insecta</taxon>
        <taxon>Pterygota</taxon>
        <taxon>Neoptera</taxon>
        <taxon>Endopterygota</taxon>
        <taxon>Hymenoptera</taxon>
        <taxon>Apocrita</taxon>
        <taxon>Aculeata</taxon>
        <taxon>Formicoidea</taxon>
        <taxon>Formicidae</taxon>
        <taxon>Myrmicinae</taxon>
        <taxon>Cyphomyrmex</taxon>
    </lineage>
</organism>
<evidence type="ECO:0000313" key="1">
    <source>
        <dbReference type="EMBL" id="KYN50283.1"/>
    </source>
</evidence>
<evidence type="ECO:0000313" key="2">
    <source>
        <dbReference type="Proteomes" id="UP000078542"/>
    </source>
</evidence>
<protein>
    <submittedName>
        <fullName evidence="1">Uncharacterized protein</fullName>
    </submittedName>
</protein>
<comment type="caution">
    <text evidence="1">The sequence shown here is derived from an EMBL/GenBank/DDBJ whole genome shotgun (WGS) entry which is preliminary data.</text>
</comment>
<dbReference type="STRING" id="456900.A0A151K2P2"/>
<keyword evidence="2" id="KW-1185">Reference proteome</keyword>
<dbReference type="EMBL" id="LKEX01018565">
    <property type="protein sequence ID" value="KYN50283.1"/>
    <property type="molecule type" value="Genomic_DNA"/>
</dbReference>
<accession>A0A151K2P2</accession>